<evidence type="ECO:0000313" key="1">
    <source>
        <dbReference type="EMBL" id="PNX56201.1"/>
    </source>
</evidence>
<gene>
    <name evidence="1" type="ORF">L195_g058090</name>
</gene>
<name>A0A2K3JQ80_TRIPR</name>
<reference evidence="1 2" key="2">
    <citation type="journal article" date="2017" name="Front. Plant Sci.">
        <title>Gene Classification and Mining of Molecular Markers Useful in Red Clover (Trifolium pratense) Breeding.</title>
        <authorList>
            <person name="Istvanek J."/>
            <person name="Dluhosova J."/>
            <person name="Dluhos P."/>
            <person name="Patkova L."/>
            <person name="Nedelnik J."/>
            <person name="Repkova J."/>
        </authorList>
    </citation>
    <scope>NUCLEOTIDE SEQUENCE [LARGE SCALE GENOMIC DNA]</scope>
    <source>
        <strain evidence="2">cv. Tatra</strain>
        <tissue evidence="1">Young leaves</tissue>
    </source>
</reference>
<proteinExistence type="predicted"/>
<dbReference type="EMBL" id="ASHM01118655">
    <property type="protein sequence ID" value="PNX56201.1"/>
    <property type="molecule type" value="Genomic_DNA"/>
</dbReference>
<organism evidence="1 2">
    <name type="scientific">Trifolium pratense</name>
    <name type="common">Red clover</name>
    <dbReference type="NCBI Taxonomy" id="57577"/>
    <lineage>
        <taxon>Eukaryota</taxon>
        <taxon>Viridiplantae</taxon>
        <taxon>Streptophyta</taxon>
        <taxon>Embryophyta</taxon>
        <taxon>Tracheophyta</taxon>
        <taxon>Spermatophyta</taxon>
        <taxon>Magnoliopsida</taxon>
        <taxon>eudicotyledons</taxon>
        <taxon>Gunneridae</taxon>
        <taxon>Pentapetalae</taxon>
        <taxon>rosids</taxon>
        <taxon>fabids</taxon>
        <taxon>Fabales</taxon>
        <taxon>Fabaceae</taxon>
        <taxon>Papilionoideae</taxon>
        <taxon>50 kb inversion clade</taxon>
        <taxon>NPAAA clade</taxon>
        <taxon>Hologalegina</taxon>
        <taxon>IRL clade</taxon>
        <taxon>Trifolieae</taxon>
        <taxon>Trifolium</taxon>
    </lineage>
</organism>
<dbReference type="AlphaFoldDB" id="A0A2K3JQ80"/>
<feature type="non-terminal residue" evidence="1">
    <location>
        <position position="1"/>
    </location>
</feature>
<accession>A0A2K3JQ80</accession>
<comment type="caution">
    <text evidence="1">The sequence shown here is derived from an EMBL/GenBank/DDBJ whole genome shotgun (WGS) entry which is preliminary data.</text>
</comment>
<reference evidence="1 2" key="1">
    <citation type="journal article" date="2014" name="Am. J. Bot.">
        <title>Genome assembly and annotation for red clover (Trifolium pratense; Fabaceae).</title>
        <authorList>
            <person name="Istvanek J."/>
            <person name="Jaros M."/>
            <person name="Krenek A."/>
            <person name="Repkova J."/>
        </authorList>
    </citation>
    <scope>NUCLEOTIDE SEQUENCE [LARGE SCALE GENOMIC DNA]</scope>
    <source>
        <strain evidence="2">cv. Tatra</strain>
        <tissue evidence="1">Young leaves</tissue>
    </source>
</reference>
<evidence type="ECO:0000313" key="2">
    <source>
        <dbReference type="Proteomes" id="UP000236291"/>
    </source>
</evidence>
<dbReference type="Proteomes" id="UP000236291">
    <property type="component" value="Unassembled WGS sequence"/>
</dbReference>
<sequence length="73" mass="7623">GTELDTYGIFVGSISKEVEQTGSAIELGKEEGDPALSFGATDPLKARLDDTIFTATSTKCATPIATRSHGGYK</sequence>
<protein>
    <submittedName>
        <fullName evidence="1">Uncharacterized protein</fullName>
    </submittedName>
</protein>